<name>A0A0N9R315_9VIRU</name>
<proteinExistence type="predicted"/>
<evidence type="ECO:0000313" key="1">
    <source>
        <dbReference type="EMBL" id="ALH23018.1"/>
    </source>
</evidence>
<sequence length="187" mass="20526">MNFSTVIDRLFDGTSRIGNDACDLTNRNKENIASADYMLENFSTLSPFNNALNLAFNQPNIILQGSPKGGFNSDYIDANNVLTFGQGANMRERGLIQQRIFNAVPYLGKGPANTPLENTLRGGAYNLKLKSLDPTSEVTNYNLTYTPLIPSVEATVTNPVNYVETAANEDWVRGGIPSRLLTRGEDN</sequence>
<dbReference type="Proteomes" id="UP000203826">
    <property type="component" value="Segment"/>
</dbReference>
<protein>
    <submittedName>
        <fullName evidence="1">Uncharacterized protein</fullName>
    </submittedName>
</protein>
<dbReference type="OrthoDB" id="26909at10239"/>
<keyword evidence="2" id="KW-1185">Reference proteome</keyword>
<reference evidence="1 2" key="1">
    <citation type="journal article" date="2015" name="Genome Announc.">
        <title>The 474-Kilobase-Pair Complete Genome Sequence of CeV-01B, a Virus Infecting Haptolina (Chrysochromulina) ericina (Prymnesiophyceae).</title>
        <authorList>
            <person name="Gallot-Lavallee L."/>
            <person name="Pagarete A."/>
            <person name="Legendre M."/>
            <person name="Santini S."/>
            <person name="Sandaa R.A."/>
            <person name="Himmelbauer H."/>
            <person name="Ogata H."/>
            <person name="Bratbak G."/>
            <person name="Claverie J.M."/>
        </authorList>
    </citation>
    <scope>NUCLEOTIDE SEQUENCE [LARGE SCALE GENOMIC DNA]</scope>
    <source>
        <strain evidence="1">CeV-01B</strain>
    </source>
</reference>
<accession>A0A0N9R315</accession>
<evidence type="ECO:0000313" key="2">
    <source>
        <dbReference type="Proteomes" id="UP000203826"/>
    </source>
</evidence>
<dbReference type="EMBL" id="KT820662">
    <property type="protein sequence ID" value="ALH23018.1"/>
    <property type="molecule type" value="Genomic_DNA"/>
</dbReference>
<dbReference type="KEGG" id="vg:26048979"/>
<organism evidence="1 2">
    <name type="scientific">Chrysochromulina ericina virus CeV-01B</name>
    <dbReference type="NCBI Taxonomy" id="3070830"/>
    <lineage>
        <taxon>Viruses</taxon>
        <taxon>Varidnaviria</taxon>
        <taxon>Bamfordvirae</taxon>
        <taxon>Nucleocytoviricota</taxon>
        <taxon>Megaviricetes</taxon>
        <taxon>Imitervirales</taxon>
        <taxon>Mesomimiviridae</taxon>
        <taxon>Tethysvirus</taxon>
        <taxon>Tethysvirus raunefjordenense</taxon>
    </lineage>
</organism>
<gene>
    <name evidence="1" type="ORF">ceV_112</name>
</gene>